<keyword evidence="4" id="KW-0413">Isomerase</keyword>
<keyword evidence="8" id="KW-1185">Reference proteome</keyword>
<dbReference type="EMBL" id="CP094326">
    <property type="protein sequence ID" value="UNY97949.1"/>
    <property type="molecule type" value="Genomic_DNA"/>
</dbReference>
<dbReference type="NCBIfam" id="TIGR00543">
    <property type="entry name" value="isochor_syn"/>
    <property type="match status" value="1"/>
</dbReference>
<comment type="similarity">
    <text evidence="2">Belongs to the isochorismate synthase family.</text>
</comment>
<protein>
    <recommendedName>
        <fullName evidence="3">isochorismate synthase</fullName>
        <ecNumber evidence="3">5.4.4.2</ecNumber>
    </recommendedName>
    <alternativeName>
        <fullName evidence="5">Isochorismate mutase</fullName>
    </alternativeName>
</protein>
<evidence type="ECO:0000256" key="1">
    <source>
        <dbReference type="ARBA" id="ARBA00000799"/>
    </source>
</evidence>
<gene>
    <name evidence="7" type="ORF">MQE36_12735</name>
</gene>
<evidence type="ECO:0000259" key="6">
    <source>
        <dbReference type="Pfam" id="PF00425"/>
    </source>
</evidence>
<accession>A0ABY3YJB5</accession>
<dbReference type="PANTHER" id="PTHR42839:SF2">
    <property type="entry name" value="ISOCHORISMATE SYNTHASE ENTC"/>
    <property type="match status" value="1"/>
</dbReference>
<dbReference type="InterPro" id="IPR015890">
    <property type="entry name" value="Chorismate_C"/>
</dbReference>
<dbReference type="InterPro" id="IPR005801">
    <property type="entry name" value="ADC_synthase"/>
</dbReference>
<evidence type="ECO:0000256" key="2">
    <source>
        <dbReference type="ARBA" id="ARBA00005297"/>
    </source>
</evidence>
<proteinExistence type="inferred from homology"/>
<sequence length="352" mass="40142">MVSNQEIFDEIFIRQKKQLPFVVFRKPHGETLHFIGQSDNKLNYTSSFEEEGFVFAPFNDLSKTVILKPETYLRSDYVNTCEKEHDLHPESDMDIPGKEDHVKLVTEGITAIHKGKLNKVVLSRSQGVMIDHSSYLSIYKTLLNTYKNAFAYWWYHPQVGMWMGASPETLVLVHNSHFQTMSLAGTQRFKGTLDVSWGEKEATEQQIVTDYIAENLSFICATLNVSEVETVRAGNLLHLKTEISGVFKKGCTLRNLIEALHPTPAVCGYPKVLAKEFIVKHEQYERTYYTGFLGYINDKKEGTSLYVNLRCMELNGNKAIVYVGGGVTKDSDPEAEWEETLNKSLTMMRLLK</sequence>
<dbReference type="Pfam" id="PF00425">
    <property type="entry name" value="Chorismate_bind"/>
    <property type="match status" value="1"/>
</dbReference>
<dbReference type="PANTHER" id="PTHR42839">
    <property type="entry name" value="ISOCHORISMATE SYNTHASE ENTC"/>
    <property type="match status" value="1"/>
</dbReference>
<evidence type="ECO:0000313" key="8">
    <source>
        <dbReference type="Proteomes" id="UP000829476"/>
    </source>
</evidence>
<dbReference type="Proteomes" id="UP000829476">
    <property type="component" value="Chromosome"/>
</dbReference>
<evidence type="ECO:0000256" key="4">
    <source>
        <dbReference type="ARBA" id="ARBA00023235"/>
    </source>
</evidence>
<feature type="domain" description="Chorismate-utilising enzyme C-terminal" evidence="6">
    <location>
        <begin position="98"/>
        <end position="343"/>
    </location>
</feature>
<dbReference type="RefSeq" id="WP_242936360.1">
    <property type="nucleotide sequence ID" value="NZ_CP094326.1"/>
</dbReference>
<comment type="catalytic activity">
    <reaction evidence="1">
        <text>chorismate = isochorismate</text>
        <dbReference type="Rhea" id="RHEA:18985"/>
        <dbReference type="ChEBI" id="CHEBI:29748"/>
        <dbReference type="ChEBI" id="CHEBI:29780"/>
        <dbReference type="EC" id="5.4.4.2"/>
    </reaction>
</comment>
<dbReference type="EC" id="5.4.4.2" evidence="3"/>
<evidence type="ECO:0000256" key="3">
    <source>
        <dbReference type="ARBA" id="ARBA00012824"/>
    </source>
</evidence>
<evidence type="ECO:0000256" key="5">
    <source>
        <dbReference type="ARBA" id="ARBA00041564"/>
    </source>
</evidence>
<dbReference type="SUPFAM" id="SSF56322">
    <property type="entry name" value="ADC synthase"/>
    <property type="match status" value="1"/>
</dbReference>
<name>A0ABY3YJB5_9FLAO</name>
<evidence type="ECO:0000313" key="7">
    <source>
        <dbReference type="EMBL" id="UNY97949.1"/>
    </source>
</evidence>
<dbReference type="InterPro" id="IPR004561">
    <property type="entry name" value="IsoChor_synthase"/>
</dbReference>
<organism evidence="7 8">
    <name type="scientific">Zhouia spongiae</name>
    <dbReference type="NCBI Taxonomy" id="2202721"/>
    <lineage>
        <taxon>Bacteria</taxon>
        <taxon>Pseudomonadati</taxon>
        <taxon>Bacteroidota</taxon>
        <taxon>Flavobacteriia</taxon>
        <taxon>Flavobacteriales</taxon>
        <taxon>Flavobacteriaceae</taxon>
        <taxon>Zhouia</taxon>
    </lineage>
</organism>
<reference evidence="7 8" key="1">
    <citation type="journal article" date="2018" name="Int. J. Syst. Evol. Microbiol.">
        <title>Zhouia spongiae sp. nov., isolated from a marine sponge.</title>
        <authorList>
            <person name="Zhuang L."/>
            <person name="Lin B."/>
            <person name="Qin F."/>
            <person name="Luo L."/>
        </authorList>
    </citation>
    <scope>NUCLEOTIDE SEQUENCE [LARGE SCALE GENOMIC DNA]</scope>
    <source>
        <strain evidence="7 8">HN-Y44</strain>
    </source>
</reference>
<dbReference type="Gene3D" id="3.60.120.10">
    <property type="entry name" value="Anthranilate synthase"/>
    <property type="match status" value="1"/>
</dbReference>